<gene>
    <name evidence="2" type="ORF">A3D65_02730</name>
</gene>
<dbReference type="PANTHER" id="PTHR30319:SF1">
    <property type="entry name" value="TRANSCRIPTIONAL REPRESSOR PAAX"/>
    <property type="match status" value="1"/>
</dbReference>
<dbReference type="Gene3D" id="3.30.70.2650">
    <property type="match status" value="1"/>
</dbReference>
<dbReference type="Pfam" id="PF20803">
    <property type="entry name" value="PaaX_M"/>
    <property type="match status" value="1"/>
</dbReference>
<sequence>MKKRSKKPARRVGYLQQKILLLLFGGLALGLAHSPKQYFRVARAIKAEWRTINRHALNQAIHALYESKLVETKDNRDGTLTLVLSKEGKEVALTYDLENIKMQEPTHWDRKWRMVMFDVPEPLKRVRDTLRMHLKNMGFFEFQKSVFVHPYPCEKEIEYFVEFYNAHRHIRFVVATEIDNALELKRHFRLS</sequence>
<dbReference type="STRING" id="1798661.A3D65_02730"/>
<dbReference type="GO" id="GO:0006351">
    <property type="term" value="P:DNA-templated transcription"/>
    <property type="evidence" value="ECO:0007669"/>
    <property type="project" value="TreeGrafter"/>
</dbReference>
<dbReference type="EMBL" id="MHLL01000039">
    <property type="protein sequence ID" value="OGZ08244.1"/>
    <property type="molecule type" value="Genomic_DNA"/>
</dbReference>
<protein>
    <recommendedName>
        <fullName evidence="1">Transcriptional repressor PaaX-like central Cas2-like domain-containing protein</fullName>
    </recommendedName>
</protein>
<dbReference type="AlphaFoldDB" id="A0A1G2D3M0"/>
<comment type="caution">
    <text evidence="2">The sequence shown here is derived from an EMBL/GenBank/DDBJ whole genome shotgun (WGS) entry which is preliminary data.</text>
</comment>
<evidence type="ECO:0000313" key="3">
    <source>
        <dbReference type="Proteomes" id="UP000177996"/>
    </source>
</evidence>
<feature type="domain" description="Transcriptional repressor PaaX-like central Cas2-like" evidence="1">
    <location>
        <begin position="106"/>
        <end position="179"/>
    </location>
</feature>
<organism evidence="2 3">
    <name type="scientific">Candidatus Lloydbacteria bacterium RIFCSPHIGHO2_02_FULL_50_13</name>
    <dbReference type="NCBI Taxonomy" id="1798661"/>
    <lineage>
        <taxon>Bacteria</taxon>
        <taxon>Candidatus Lloydiibacteriota</taxon>
    </lineage>
</organism>
<reference evidence="2 3" key="1">
    <citation type="journal article" date="2016" name="Nat. Commun.">
        <title>Thousands of microbial genomes shed light on interconnected biogeochemical processes in an aquifer system.</title>
        <authorList>
            <person name="Anantharaman K."/>
            <person name="Brown C.T."/>
            <person name="Hug L.A."/>
            <person name="Sharon I."/>
            <person name="Castelle C.J."/>
            <person name="Probst A.J."/>
            <person name="Thomas B.C."/>
            <person name="Singh A."/>
            <person name="Wilkins M.J."/>
            <person name="Karaoz U."/>
            <person name="Brodie E.L."/>
            <person name="Williams K.H."/>
            <person name="Hubbard S.S."/>
            <person name="Banfield J.F."/>
        </authorList>
    </citation>
    <scope>NUCLEOTIDE SEQUENCE [LARGE SCALE GENOMIC DNA]</scope>
</reference>
<evidence type="ECO:0000313" key="2">
    <source>
        <dbReference type="EMBL" id="OGZ08244.1"/>
    </source>
</evidence>
<dbReference type="Proteomes" id="UP000177996">
    <property type="component" value="Unassembled WGS sequence"/>
</dbReference>
<name>A0A1G2D3M0_9BACT</name>
<dbReference type="SUPFAM" id="SSF143430">
    <property type="entry name" value="TTP0101/SSO1404-like"/>
    <property type="match status" value="1"/>
</dbReference>
<dbReference type="InterPro" id="IPR048846">
    <property type="entry name" value="PaaX-like_central"/>
</dbReference>
<evidence type="ECO:0000259" key="1">
    <source>
        <dbReference type="Pfam" id="PF20803"/>
    </source>
</evidence>
<proteinExistence type="predicted"/>
<accession>A0A1G2D3M0</accession>
<dbReference type="PANTHER" id="PTHR30319">
    <property type="entry name" value="PHENYLACETIC ACID REGULATOR-RELATED TRANSCRIPTIONAL REPRESSOR"/>
    <property type="match status" value="1"/>
</dbReference>